<feature type="transmembrane region" description="Helical" evidence="7">
    <location>
        <begin position="259"/>
        <end position="284"/>
    </location>
</feature>
<dbReference type="PANTHER" id="PTHR19229">
    <property type="entry name" value="ATP-BINDING CASSETTE TRANSPORTER SUBFAMILY A ABCA"/>
    <property type="match status" value="1"/>
</dbReference>
<comment type="caution">
    <text evidence="9">The sequence shown here is derived from an EMBL/GenBank/DDBJ whole genome shotgun (WGS) entry which is preliminary data.</text>
</comment>
<dbReference type="InterPro" id="IPR026082">
    <property type="entry name" value="ABCA"/>
</dbReference>
<dbReference type="Pfam" id="PF12698">
    <property type="entry name" value="ABC2_membrane_3"/>
    <property type="match status" value="2"/>
</dbReference>
<feature type="transmembrane region" description="Helical" evidence="7">
    <location>
        <begin position="407"/>
        <end position="432"/>
    </location>
</feature>
<dbReference type="EMBL" id="CAXLJM020000049">
    <property type="protein sequence ID" value="CAL8112747.1"/>
    <property type="molecule type" value="Genomic_DNA"/>
</dbReference>
<keyword evidence="5 7" id="KW-1133">Transmembrane helix</keyword>
<keyword evidence="3" id="KW-0547">Nucleotide-binding</keyword>
<sequence length="1734" mass="193833">MKTSLIRKLYLLFWKNLVFIKRRYIITACEIILPTIFTIALAYIRTQITPNLDGDVRVPTFFPEHNETDTIQRIAQEVYSSWDDRASIIGYAPNNTATQSIMEKMLECFDATTANYTSGEKSNVTLQGFNSEGEMEAFHLMFLQSQYGSTPSNFTRDNRFTFGIVFDGLSETINLNQKISYKIRLTNGYFYNTKDLFPWDFENGPGYSSDSYYYSSFSAIQLVIDKFLIERLSGKLPEYEVVTQAFPYPPYKSWDIDSLYYIFLPQFIVLGFVFVVPTIVSGVVSEKETGIKELMKLSGLPEYLHWLGWMLNSLSILIITVTIIVIVLFVPFSSETGAVFEHSDPTLLWVILMIYAIWATTYCFSVSAFFERPTLAITFGILVWLVSFNALGLAMEESYGKDFAVGVRLLMCIFPNVAIHLALKAFCTFEAAEKGAKWGNMADSISAVDSLTLLYVILMFLASICLNMVICLYAEAVMPKKYGVRKPFYFIFQPSQWGFGKTKANASHETVSEPNKAGFEDDLNGIKVGVEIQKLRKQFGKSKVAVNDMSMKIYEGQIFCLLGQNGAGKTTTMSILTGLFAPTSGTALINGYDIRTDMEGIRQNLGLCPQHNMLFDKLTVLEHLKFFGMLKGLSADEANKEAKGLLDLLQIPDKKNSLSMSLSGGQKRRLSLGCALIGGSKVIFLDEPTSGMDPEARRAIWDLLLQIRGERTIVLTTHFMEEADVLGDRIAIMASGTLQCCGSPSFLKKFYGAGYTLSMTIVNGSDKNAILSTVHRHIEDAHFKASHSNNMSEISIVLPSESNTSSKFPRMFAELTERQNELGIKEVGVGWTTMDEVFVRVEELSHSNTETSSLDSTSFTESSRIGSQDEVLASGTKLIGLKLLLSQFRGLFMKKLLYSLRKKRLIVSQIVIPVLLTIAAVVISSVMFTSSERSPPLKVTISSYKDPITLYSSTNQSIGELYATTVGSSAKQLDSRFESVSEGLLDVGETDISYYRDRYIIAAEMNESHVKAMHSTIAIHSAPLSMNILSNMFLKGAAPDNGYWIETINHPFRDSFYDLFRPAEQDPEFIMIISFIFGVMVPIGLILLAASFIIAPTEERLCQGKQLQMMTGVNPLLYWSSAFICDYFMMLISICLMTACLPIFEKYKAFTNNDGAGTFFLIMAIYGLAAISFSYIFSTFVRTVAGGFTLLTIVHLLTGVGLGVASNILEDMSPDGTPYKIINVIGRIFPTYGMTRGTMQYAKISSGNSRCFALTEEAIGILCSPNFDADSYYNRVSQECCENCKDLGDGQCFETTPLFQWSREVEVEFYEFPQGYYSKIVNIPALTQDLVWLAFAAVAYFIILMLVEYDVFKMIFERFTKEETSFFQTTVNDNDVIEEKQRVHSLIKENSKSQDAVVVDNLCKAYGTFSAVSGLSFGVHHGECFGLLGVNGAGKTTTFKMLTGDETRSNGNAFIDSLSLVSGRKEFLSKLGYCPQFDGIIGVLTGKEMLCLFARLRGITGDLVEIEAKKWLRRTGLIESGDVQCQKYSGGMKRRLSAGMALIGDPPVVLLDEPTSGVDPVARRQFWKIISSIKNSGQAIVLTSHSMEECEALCSRLGIMVNGEMQCFGGVQHLKNKFAQGFSLMLKLKDACLQNPAAVDAIKNSVCLTFQPCTLKDHHQTTMKFQIHTQSSKWEDLYRTMERIKEQYQDFIEEYAITETTLEEVFLSFATKQYVNERTTNANGNVFNRLRVLC</sequence>
<accession>A0ABP1QVE9</accession>
<evidence type="ECO:0000313" key="9">
    <source>
        <dbReference type="EMBL" id="CAL8112747.1"/>
    </source>
</evidence>
<feature type="transmembrane region" description="Helical" evidence="7">
    <location>
        <begin position="452"/>
        <end position="476"/>
    </location>
</feature>
<keyword evidence="4" id="KW-0067">ATP-binding</keyword>
<dbReference type="PROSITE" id="PS00211">
    <property type="entry name" value="ABC_TRANSPORTER_1"/>
    <property type="match status" value="1"/>
</dbReference>
<reference evidence="9 10" key="1">
    <citation type="submission" date="2024-08" db="EMBL/GenBank/DDBJ databases">
        <authorList>
            <person name="Cucini C."/>
            <person name="Frati F."/>
        </authorList>
    </citation>
    <scope>NUCLEOTIDE SEQUENCE [LARGE SCALE GENOMIC DNA]</scope>
</reference>
<name>A0ABP1QVE9_9HEXA</name>
<dbReference type="InterPro" id="IPR027417">
    <property type="entry name" value="P-loop_NTPase"/>
</dbReference>
<dbReference type="PANTHER" id="PTHR19229:SF250">
    <property type="entry name" value="ABC TRANSPORTER DOMAIN-CONTAINING PROTEIN-RELATED"/>
    <property type="match status" value="1"/>
</dbReference>
<proteinExistence type="predicted"/>
<feature type="transmembrane region" description="Helical" evidence="7">
    <location>
        <begin position="376"/>
        <end position="395"/>
    </location>
</feature>
<keyword evidence="2 7" id="KW-0812">Transmembrane</keyword>
<feature type="transmembrane region" description="Helical" evidence="7">
    <location>
        <begin position="304"/>
        <end position="334"/>
    </location>
</feature>
<dbReference type="CDD" id="cd03263">
    <property type="entry name" value="ABC_subfamily_A"/>
    <property type="match status" value="2"/>
</dbReference>
<evidence type="ECO:0000256" key="2">
    <source>
        <dbReference type="ARBA" id="ARBA00022692"/>
    </source>
</evidence>
<feature type="transmembrane region" description="Helical" evidence="7">
    <location>
        <begin position="1330"/>
        <end position="1352"/>
    </location>
</feature>
<keyword evidence="10" id="KW-1185">Reference proteome</keyword>
<evidence type="ECO:0000256" key="7">
    <source>
        <dbReference type="SAM" id="Phobius"/>
    </source>
</evidence>
<dbReference type="InterPro" id="IPR017871">
    <property type="entry name" value="ABC_transporter-like_CS"/>
</dbReference>
<dbReference type="InterPro" id="IPR056264">
    <property type="entry name" value="R2_ABCA1-4-like"/>
</dbReference>
<evidence type="ECO:0000256" key="3">
    <source>
        <dbReference type="ARBA" id="ARBA00022741"/>
    </source>
</evidence>
<feature type="domain" description="ABC transporter" evidence="8">
    <location>
        <begin position="1397"/>
        <end position="1627"/>
    </location>
</feature>
<organism evidence="9 10">
    <name type="scientific">Orchesella dallaii</name>
    <dbReference type="NCBI Taxonomy" id="48710"/>
    <lineage>
        <taxon>Eukaryota</taxon>
        <taxon>Metazoa</taxon>
        <taxon>Ecdysozoa</taxon>
        <taxon>Arthropoda</taxon>
        <taxon>Hexapoda</taxon>
        <taxon>Collembola</taxon>
        <taxon>Entomobryomorpha</taxon>
        <taxon>Entomobryoidea</taxon>
        <taxon>Orchesellidae</taxon>
        <taxon>Orchesellinae</taxon>
        <taxon>Orchesella</taxon>
    </lineage>
</organism>
<feature type="transmembrane region" description="Helical" evidence="7">
    <location>
        <begin position="905"/>
        <end position="928"/>
    </location>
</feature>
<dbReference type="Pfam" id="PF00005">
    <property type="entry name" value="ABC_tran"/>
    <property type="match status" value="2"/>
</dbReference>
<feature type="domain" description="ABC transporter" evidence="8">
    <location>
        <begin position="530"/>
        <end position="760"/>
    </location>
</feature>
<dbReference type="Gene3D" id="3.40.50.300">
    <property type="entry name" value="P-loop containing nucleotide triphosphate hydrolases"/>
    <property type="match status" value="2"/>
</dbReference>
<evidence type="ECO:0000256" key="4">
    <source>
        <dbReference type="ARBA" id="ARBA00022840"/>
    </source>
</evidence>
<feature type="transmembrane region" description="Helical" evidence="7">
    <location>
        <begin position="1116"/>
        <end position="1144"/>
    </location>
</feature>
<evidence type="ECO:0000259" key="8">
    <source>
        <dbReference type="PROSITE" id="PS50893"/>
    </source>
</evidence>
<gene>
    <name evidence="9" type="ORF">ODALV1_LOCUS15764</name>
</gene>
<feature type="transmembrane region" description="Helical" evidence="7">
    <location>
        <begin position="1156"/>
        <end position="1177"/>
    </location>
</feature>
<protein>
    <recommendedName>
        <fullName evidence="8">ABC transporter domain-containing protein</fullName>
    </recommendedName>
</protein>
<evidence type="ECO:0000256" key="6">
    <source>
        <dbReference type="ARBA" id="ARBA00023136"/>
    </source>
</evidence>
<evidence type="ECO:0000256" key="1">
    <source>
        <dbReference type="ARBA" id="ARBA00004141"/>
    </source>
</evidence>
<feature type="transmembrane region" description="Helical" evidence="7">
    <location>
        <begin position="346"/>
        <end position="370"/>
    </location>
</feature>
<dbReference type="InterPro" id="IPR003593">
    <property type="entry name" value="AAA+_ATPase"/>
</dbReference>
<feature type="transmembrane region" description="Helical" evidence="7">
    <location>
        <begin position="1069"/>
        <end position="1095"/>
    </location>
</feature>
<keyword evidence="6 7" id="KW-0472">Membrane</keyword>
<comment type="subcellular location">
    <subcellularLocation>
        <location evidence="1">Membrane</location>
        <topology evidence="1">Multi-pass membrane protein</topology>
    </subcellularLocation>
</comment>
<dbReference type="PROSITE" id="PS50893">
    <property type="entry name" value="ABC_TRANSPORTER_2"/>
    <property type="match status" value="2"/>
</dbReference>
<dbReference type="InterPro" id="IPR013525">
    <property type="entry name" value="ABC2_TM"/>
</dbReference>
<evidence type="ECO:0000313" key="10">
    <source>
        <dbReference type="Proteomes" id="UP001642540"/>
    </source>
</evidence>
<evidence type="ECO:0000256" key="5">
    <source>
        <dbReference type="ARBA" id="ARBA00022989"/>
    </source>
</evidence>
<dbReference type="SUPFAM" id="SSF52540">
    <property type="entry name" value="P-loop containing nucleoside triphosphate hydrolases"/>
    <property type="match status" value="2"/>
</dbReference>
<feature type="transmembrane region" description="Helical" evidence="7">
    <location>
        <begin position="24"/>
        <end position="44"/>
    </location>
</feature>
<dbReference type="InterPro" id="IPR003439">
    <property type="entry name" value="ABC_transporter-like_ATP-bd"/>
</dbReference>
<dbReference type="Proteomes" id="UP001642540">
    <property type="component" value="Unassembled WGS sequence"/>
</dbReference>
<feature type="transmembrane region" description="Helical" evidence="7">
    <location>
        <begin position="1184"/>
        <end position="1209"/>
    </location>
</feature>
<dbReference type="Pfam" id="PF23321">
    <property type="entry name" value="R1_ABCA1"/>
    <property type="match status" value="1"/>
</dbReference>
<dbReference type="SMART" id="SM00382">
    <property type="entry name" value="AAA"/>
    <property type="match status" value="2"/>
</dbReference>